<dbReference type="PANTHER" id="PTHR11999">
    <property type="entry name" value="GROUP II PYRIDOXAL-5-PHOSPHATE DECARBOXYLASE"/>
    <property type="match status" value="1"/>
</dbReference>
<feature type="modified residue" description="N6-(pyridoxal phosphate)lysine" evidence="6">
    <location>
        <position position="295"/>
    </location>
</feature>
<evidence type="ECO:0000256" key="2">
    <source>
        <dbReference type="ARBA" id="ARBA00009533"/>
    </source>
</evidence>
<protein>
    <submittedName>
        <fullName evidence="8">Aromatic-L-amino-acid decarboxylase</fullName>
    </submittedName>
</protein>
<dbReference type="InterPro" id="IPR015421">
    <property type="entry name" value="PyrdxlP-dep_Trfase_major"/>
</dbReference>
<dbReference type="EMBL" id="FRBK01000016">
    <property type="protein sequence ID" value="SHM93718.1"/>
    <property type="molecule type" value="Genomic_DNA"/>
</dbReference>
<keyword evidence="5 7" id="KW-0456">Lyase</keyword>
<dbReference type="GO" id="GO:0019752">
    <property type="term" value="P:carboxylic acid metabolic process"/>
    <property type="evidence" value="ECO:0007669"/>
    <property type="project" value="InterPro"/>
</dbReference>
<name>A0A9X8N4H7_9ACTN</name>
<dbReference type="Pfam" id="PF00282">
    <property type="entry name" value="Pyridoxal_deC"/>
    <property type="match status" value="1"/>
</dbReference>
<dbReference type="InterPro" id="IPR002129">
    <property type="entry name" value="PyrdxlP-dep_de-COase"/>
</dbReference>
<evidence type="ECO:0000256" key="5">
    <source>
        <dbReference type="ARBA" id="ARBA00023239"/>
    </source>
</evidence>
<evidence type="ECO:0000256" key="6">
    <source>
        <dbReference type="PIRSR" id="PIRSR602129-50"/>
    </source>
</evidence>
<keyword evidence="3" id="KW-0210">Decarboxylase</keyword>
<evidence type="ECO:0000256" key="7">
    <source>
        <dbReference type="RuleBase" id="RU000382"/>
    </source>
</evidence>
<evidence type="ECO:0000313" key="9">
    <source>
        <dbReference type="Proteomes" id="UP000184388"/>
    </source>
</evidence>
<dbReference type="RefSeq" id="WP_073447552.1">
    <property type="nucleotide sequence ID" value="NZ_FRBK01000016.1"/>
</dbReference>
<dbReference type="Gene3D" id="3.40.640.10">
    <property type="entry name" value="Type I PLP-dependent aspartate aminotransferase-like (Major domain)"/>
    <property type="match status" value="1"/>
</dbReference>
<organism evidence="8 9">
    <name type="scientific">Streptomyces yunnanensis</name>
    <dbReference type="NCBI Taxonomy" id="156453"/>
    <lineage>
        <taxon>Bacteria</taxon>
        <taxon>Bacillati</taxon>
        <taxon>Actinomycetota</taxon>
        <taxon>Actinomycetes</taxon>
        <taxon>Kitasatosporales</taxon>
        <taxon>Streptomycetaceae</taxon>
        <taxon>Streptomyces</taxon>
    </lineage>
</organism>
<gene>
    <name evidence="8" type="ORF">SAMN05216268_116157</name>
</gene>
<dbReference type="SUPFAM" id="SSF53383">
    <property type="entry name" value="PLP-dependent transferases"/>
    <property type="match status" value="1"/>
</dbReference>
<dbReference type="Proteomes" id="UP000184388">
    <property type="component" value="Unassembled WGS sequence"/>
</dbReference>
<evidence type="ECO:0000256" key="4">
    <source>
        <dbReference type="ARBA" id="ARBA00022898"/>
    </source>
</evidence>
<reference evidence="9" key="1">
    <citation type="submission" date="2016-11" db="EMBL/GenBank/DDBJ databases">
        <authorList>
            <person name="Jaros S."/>
            <person name="Januszkiewicz K."/>
            <person name="Wedrychowicz H."/>
        </authorList>
    </citation>
    <scope>NUCLEOTIDE SEQUENCE [LARGE SCALE GENOMIC DNA]</scope>
    <source>
        <strain evidence="9">CGMCC 4.3555</strain>
    </source>
</reference>
<dbReference type="GO" id="GO:0004058">
    <property type="term" value="F:aromatic-L-amino-acid decarboxylase activity"/>
    <property type="evidence" value="ECO:0007669"/>
    <property type="project" value="UniProtKB-ARBA"/>
</dbReference>
<dbReference type="AlphaFoldDB" id="A0A9X8N4H7"/>
<sequence length="477" mass="50397">MTVTDLYGSLLEQAAGHARAYLGGLAERPVKPLADDEELRGLLGGALPSGPGDPAEVLELLVKGVERGLAPSGNGRYYGYVVGGTLPVAMAADWLTSAWDQNCIVHDGSPATAVAEEVCAAWLLDLLDLPRGASVAFTPACTHGELLCLAAARHKVLASCGWDVASQGLQGAPPVRVLANADTHSAVLRCLQILGLGGSIEYLATDDEARIRPDALSQALETHDGGPLIVCGQVGEINTGGVDCLTELCDRVHAAGGWVHLDAAIGMWAAASPRLRRDVLAGIERADSWAADAHKWLNTPYDCGVAIIADPAAHRAAVPLAADYLNTDDGRRHPAQWGLEISRRSRVFPLWAALRTLGRTGVGELVDRCCANARLFMGILAEDPTVEVVNEVTLNQVLVRFHLEVACGAGNGPTAAADTHTAEVAALFRERGQGWASSSQWRGQTVLRLCLINWATTEDDVQRAAASLLDCHHTLAT</sequence>
<comment type="caution">
    <text evidence="8">The sequence shown here is derived from an EMBL/GenBank/DDBJ whole genome shotgun (WGS) entry which is preliminary data.</text>
</comment>
<dbReference type="PANTHER" id="PTHR11999:SF70">
    <property type="entry name" value="MIP05841P"/>
    <property type="match status" value="1"/>
</dbReference>
<proteinExistence type="inferred from homology"/>
<dbReference type="GO" id="GO:0030170">
    <property type="term" value="F:pyridoxal phosphate binding"/>
    <property type="evidence" value="ECO:0007669"/>
    <property type="project" value="InterPro"/>
</dbReference>
<evidence type="ECO:0000313" key="8">
    <source>
        <dbReference type="EMBL" id="SHM93718.1"/>
    </source>
</evidence>
<comment type="similarity">
    <text evidence="2 7">Belongs to the group II decarboxylase family.</text>
</comment>
<comment type="cofactor">
    <cofactor evidence="1 6 7">
        <name>pyridoxal 5'-phosphate</name>
        <dbReference type="ChEBI" id="CHEBI:597326"/>
    </cofactor>
</comment>
<dbReference type="InterPro" id="IPR015424">
    <property type="entry name" value="PyrdxlP-dep_Trfase"/>
</dbReference>
<evidence type="ECO:0000256" key="1">
    <source>
        <dbReference type="ARBA" id="ARBA00001933"/>
    </source>
</evidence>
<keyword evidence="4 6" id="KW-0663">Pyridoxal phosphate</keyword>
<dbReference type="Gene3D" id="3.90.1150.10">
    <property type="entry name" value="Aspartate Aminotransferase, domain 1"/>
    <property type="match status" value="1"/>
</dbReference>
<evidence type="ECO:0000256" key="3">
    <source>
        <dbReference type="ARBA" id="ARBA00022793"/>
    </source>
</evidence>
<dbReference type="InterPro" id="IPR010977">
    <property type="entry name" value="Aromatic_deC"/>
</dbReference>
<dbReference type="InterPro" id="IPR015422">
    <property type="entry name" value="PyrdxlP-dep_Trfase_small"/>
</dbReference>
<accession>A0A9X8N4H7</accession>